<feature type="compositionally biased region" description="Basic and acidic residues" evidence="1">
    <location>
        <begin position="24"/>
        <end position="34"/>
    </location>
</feature>
<accession>A0A368HEY8</accession>
<evidence type="ECO:0000313" key="2">
    <source>
        <dbReference type="EMBL" id="RCN56938.1"/>
    </source>
</evidence>
<keyword evidence="3" id="KW-1185">Reference proteome</keyword>
<dbReference type="Proteomes" id="UP000253250">
    <property type="component" value="Unassembled WGS sequence"/>
</dbReference>
<evidence type="ECO:0000313" key="3">
    <source>
        <dbReference type="Proteomes" id="UP000253250"/>
    </source>
</evidence>
<organism evidence="2 3">
    <name type="scientific">Acidiferrobacter thiooxydans</name>
    <dbReference type="NCBI Taxonomy" id="163359"/>
    <lineage>
        <taxon>Bacteria</taxon>
        <taxon>Pseudomonadati</taxon>
        <taxon>Pseudomonadota</taxon>
        <taxon>Gammaproteobacteria</taxon>
        <taxon>Acidiferrobacterales</taxon>
        <taxon>Acidiferrobacteraceae</taxon>
        <taxon>Acidiferrobacter</taxon>
    </lineage>
</organism>
<dbReference type="InterPro" id="IPR011486">
    <property type="entry name" value="BBP2"/>
</dbReference>
<evidence type="ECO:0000256" key="1">
    <source>
        <dbReference type="SAM" id="MobiDB-lite"/>
    </source>
</evidence>
<feature type="compositionally biased region" description="Low complexity" evidence="1">
    <location>
        <begin position="57"/>
        <end position="68"/>
    </location>
</feature>
<name>A0A368HEY8_9GAMM</name>
<gene>
    <name evidence="2" type="ORF">C4900_14490</name>
</gene>
<dbReference type="AlphaFoldDB" id="A0A368HEY8"/>
<feature type="compositionally biased region" description="Basic residues" evidence="1">
    <location>
        <begin position="11"/>
        <end position="23"/>
    </location>
</feature>
<feature type="region of interest" description="Disordered" evidence="1">
    <location>
        <begin position="1"/>
        <end position="39"/>
    </location>
</feature>
<comment type="caution">
    <text evidence="2">The sequence shown here is derived from an EMBL/GenBank/DDBJ whole genome shotgun (WGS) entry which is preliminary data.</text>
</comment>
<sequence length="612" mass="65444">MPGAQPATRGPLKKSQPRPRARPTRRDRLMKDPQPKGPLALFVGNDIHSCTANGRVTPAPAAPSATAAHGHVADAPATNPLRPRRPSRRRLRLPRRGPIKADSSARLKPFCVPGHCILGTIIAGAATTVGARASPIGVEGYFRGLGLAKTGADGILRVPPRGATVLGGSPRIPNGPHLGETVAGMRHHKQAPRETIVNGRDTCHPGRLDNESSTMRKDIMRKSLLAVPVALCGLGLAAPHAHATLNPPKAINFSAGPLGTLSAEGVLSAAGTWQSNPVGGLTGPAVFGTDRHTRLDITNAEMILQKTTGLVQFFVMAGSYNFPTLGEPILPTPSVPNYYYGAVPEAYITLAPTSHFSVEVGKLPTLMGGEYTWSWMNQNIERGLLWNSENAVNRGAQVNYSTGPVSASLSFNDGYYSNHYNVLTGLFSYALNKNSTASVFFYHHFGSTVINDTTLNHYYAAPENLDNSDIYNLLYTTKVGALTVSPYLQYIYAPSSVKLGAGYAHSDHVFGAALLANYHFTPMWSTAARAEYETSTGNPADPNAGNNNLLGYGPGAKAWSFTVTPTFQDKGFFTRVELSFVRVTNSTAHLTFGAAGMSPNQWRGMVETGLTF</sequence>
<protein>
    <submittedName>
        <fullName evidence="2">Porin</fullName>
    </submittedName>
</protein>
<reference evidence="2 3" key="1">
    <citation type="submission" date="2018-02" db="EMBL/GenBank/DDBJ databases">
        <title>Insights into the biology of acidophilic members of the Acidiferrobacteraceae family derived from comparative genomic analyses.</title>
        <authorList>
            <person name="Issotta F."/>
            <person name="Thyssen C."/>
            <person name="Mena C."/>
            <person name="Moya A."/>
            <person name="Bellenberg S."/>
            <person name="Sproer C."/>
            <person name="Covarrubias P.C."/>
            <person name="Sand W."/>
            <person name="Quatrini R."/>
            <person name="Vera M."/>
        </authorList>
    </citation>
    <scope>NUCLEOTIDE SEQUENCE [LARGE SCALE GENOMIC DNA]</scope>
    <source>
        <strain evidence="3">m-1</strain>
    </source>
</reference>
<feature type="region of interest" description="Disordered" evidence="1">
    <location>
        <begin position="54"/>
        <end position="90"/>
    </location>
</feature>
<dbReference type="Pfam" id="PF07642">
    <property type="entry name" value="BBP2"/>
    <property type="match status" value="1"/>
</dbReference>
<dbReference type="EMBL" id="PSYR01000002">
    <property type="protein sequence ID" value="RCN56938.1"/>
    <property type="molecule type" value="Genomic_DNA"/>
</dbReference>
<proteinExistence type="predicted"/>
<dbReference type="OrthoDB" id="5651975at2"/>